<comment type="subunit">
    <text evidence="3">Monomer. Associates with 30S ribosomal subunit, binds 16S rRNA.</text>
</comment>
<evidence type="ECO:0000313" key="7">
    <source>
        <dbReference type="EMBL" id="TWU07345.1"/>
    </source>
</evidence>
<dbReference type="NCBIfam" id="TIGR00157">
    <property type="entry name" value="ribosome small subunit-dependent GTPase A"/>
    <property type="match status" value="1"/>
</dbReference>
<keyword evidence="3 7" id="KW-0378">Hydrolase</keyword>
<dbReference type="CDD" id="cd01854">
    <property type="entry name" value="YjeQ_EngC"/>
    <property type="match status" value="1"/>
</dbReference>
<dbReference type="Gene3D" id="3.40.50.300">
    <property type="entry name" value="P-loop containing nucleotide triphosphate hydrolases"/>
    <property type="match status" value="1"/>
</dbReference>
<dbReference type="GO" id="GO:0046872">
    <property type="term" value="F:metal ion binding"/>
    <property type="evidence" value="ECO:0007669"/>
    <property type="project" value="UniProtKB-KW"/>
</dbReference>
<dbReference type="InterPro" id="IPR030378">
    <property type="entry name" value="G_CP_dom"/>
</dbReference>
<feature type="binding site" evidence="3">
    <location>
        <begin position="197"/>
        <end position="200"/>
    </location>
    <ligand>
        <name>GTP</name>
        <dbReference type="ChEBI" id="CHEBI:37565"/>
    </ligand>
</feature>
<sequence length="371" mass="40916">MGKRKQKIRVALRKNRQKKPRRQNDFTHEDLEDSNLAHGERVSGKGDLTRHRTIIGVEGDENTGLTIDVDMSQCRAGRVLSVHRSGFIVQADNGERFECVVRNVVRAIASDQRTAVVAGDQVMFQPTVNEQGVIERVEPRTSTLSREVRGQEHVLVANVDQVLIVASSADPPLKPSLLDRYLVSAAVGDIAPLICINKADLSNLAALQPIIGLYSQLGYTVVTTSTVSGYGIPRLRELLRNRETVLTGQSGVGKSSLLNALQPGLKLRTGEVSGDSRKGKHTTTSANLLELNFGGWVVDTPGVRQFGLWDTFPEEVEGYFVEFHPFVRDCRYPDCTHTHETDCGIKQAVARGLISECRFESYQRITAGDLV</sequence>
<comment type="caution">
    <text evidence="7">The sequence shown here is derived from an EMBL/GenBank/DDBJ whole genome shotgun (WGS) entry which is preliminary data.</text>
</comment>
<dbReference type="PROSITE" id="PS50936">
    <property type="entry name" value="ENGC_GTPASE"/>
    <property type="match status" value="1"/>
</dbReference>
<accession>A0A5C6B4W7</accession>
<feature type="compositionally biased region" description="Basic residues" evidence="4">
    <location>
        <begin position="1"/>
        <end position="21"/>
    </location>
</feature>
<dbReference type="AlphaFoldDB" id="A0A5C6B4W7"/>
<evidence type="ECO:0000259" key="6">
    <source>
        <dbReference type="PROSITE" id="PS51721"/>
    </source>
</evidence>
<reference evidence="7 8" key="1">
    <citation type="submission" date="2019-02" db="EMBL/GenBank/DDBJ databases">
        <title>Deep-cultivation of Planctomycetes and their phenomic and genomic characterization uncovers novel biology.</title>
        <authorList>
            <person name="Wiegand S."/>
            <person name="Jogler M."/>
            <person name="Boedeker C."/>
            <person name="Pinto D."/>
            <person name="Vollmers J."/>
            <person name="Rivas-Marin E."/>
            <person name="Kohn T."/>
            <person name="Peeters S.H."/>
            <person name="Heuer A."/>
            <person name="Rast P."/>
            <person name="Oberbeckmann S."/>
            <person name="Bunk B."/>
            <person name="Jeske O."/>
            <person name="Meyerdierks A."/>
            <person name="Storesund J.E."/>
            <person name="Kallscheuer N."/>
            <person name="Luecker S."/>
            <person name="Lage O.M."/>
            <person name="Pohl T."/>
            <person name="Merkel B.J."/>
            <person name="Hornburger P."/>
            <person name="Mueller R.-W."/>
            <person name="Bruemmer F."/>
            <person name="Labrenz M."/>
            <person name="Spormann A.M."/>
            <person name="Op Den Camp H."/>
            <person name="Overmann J."/>
            <person name="Amann R."/>
            <person name="Jetten M.S.M."/>
            <person name="Mascher T."/>
            <person name="Medema M.H."/>
            <person name="Devos D.P."/>
            <person name="Kaster A.-K."/>
            <person name="Ovreas L."/>
            <person name="Rohde M."/>
            <person name="Galperin M.Y."/>
            <person name="Jogler C."/>
        </authorList>
    </citation>
    <scope>NUCLEOTIDE SEQUENCE [LARGE SCALE GENOMIC DNA]</scope>
    <source>
        <strain evidence="7 8">CA54</strain>
    </source>
</reference>
<keyword evidence="3" id="KW-0694">RNA-binding</keyword>
<feature type="binding site" evidence="3">
    <location>
        <position position="343"/>
    </location>
    <ligand>
        <name>Zn(2+)</name>
        <dbReference type="ChEBI" id="CHEBI:29105"/>
    </ligand>
</feature>
<feature type="region of interest" description="Disordered" evidence="4">
    <location>
        <begin position="1"/>
        <end position="34"/>
    </location>
</feature>
<proteinExistence type="inferred from homology"/>
<feature type="binding site" evidence="3">
    <location>
        <begin position="248"/>
        <end position="256"/>
    </location>
    <ligand>
        <name>GTP</name>
        <dbReference type="ChEBI" id="CHEBI:37565"/>
    </ligand>
</feature>
<evidence type="ECO:0000259" key="5">
    <source>
        <dbReference type="PROSITE" id="PS50936"/>
    </source>
</evidence>
<keyword evidence="3" id="KW-0699">rRNA-binding</keyword>
<keyword evidence="3" id="KW-0963">Cytoplasm</keyword>
<dbReference type="InterPro" id="IPR027417">
    <property type="entry name" value="P-loop_NTPase"/>
</dbReference>
<dbReference type="PANTHER" id="PTHR32120:SF11">
    <property type="entry name" value="SMALL RIBOSOMAL SUBUNIT BIOGENESIS GTPASE RSGA 1, MITOCHONDRIAL-RELATED"/>
    <property type="match status" value="1"/>
</dbReference>
<keyword evidence="1 3" id="KW-0547">Nucleotide-binding</keyword>
<comment type="subcellular location">
    <subcellularLocation>
        <location evidence="3">Cytoplasm</location>
    </subcellularLocation>
</comment>
<dbReference type="Gene3D" id="2.40.50.140">
    <property type="entry name" value="Nucleic acid-binding proteins"/>
    <property type="match status" value="1"/>
</dbReference>
<dbReference type="EC" id="3.6.1.-" evidence="3"/>
<dbReference type="Proteomes" id="UP000320735">
    <property type="component" value="Unassembled WGS sequence"/>
</dbReference>
<organism evidence="7 8">
    <name type="scientific">Symmachiella macrocystis</name>
    <dbReference type="NCBI Taxonomy" id="2527985"/>
    <lineage>
        <taxon>Bacteria</taxon>
        <taxon>Pseudomonadati</taxon>
        <taxon>Planctomycetota</taxon>
        <taxon>Planctomycetia</taxon>
        <taxon>Planctomycetales</taxon>
        <taxon>Planctomycetaceae</taxon>
        <taxon>Symmachiella</taxon>
    </lineage>
</organism>
<dbReference type="EMBL" id="SJPP01000003">
    <property type="protein sequence ID" value="TWU07345.1"/>
    <property type="molecule type" value="Genomic_DNA"/>
</dbReference>
<name>A0A5C6B4W7_9PLAN</name>
<protein>
    <recommendedName>
        <fullName evidence="3">Small ribosomal subunit biogenesis GTPase RsgA</fullName>
        <ecNumber evidence="3">3.6.1.-</ecNumber>
    </recommendedName>
</protein>
<feature type="binding site" evidence="3">
    <location>
        <position position="337"/>
    </location>
    <ligand>
        <name>Zn(2+)</name>
        <dbReference type="ChEBI" id="CHEBI:29105"/>
    </ligand>
</feature>
<dbReference type="OrthoDB" id="9809485at2"/>
<keyword evidence="3" id="KW-0690">Ribosome biogenesis</keyword>
<dbReference type="PROSITE" id="PS51721">
    <property type="entry name" value="G_CP"/>
    <property type="match status" value="1"/>
</dbReference>
<keyword evidence="8" id="KW-1185">Reference proteome</keyword>
<comment type="cofactor">
    <cofactor evidence="3">
        <name>Zn(2+)</name>
        <dbReference type="ChEBI" id="CHEBI:29105"/>
    </cofactor>
    <text evidence="3">Binds 1 zinc ion per subunit.</text>
</comment>
<dbReference type="PANTHER" id="PTHR32120">
    <property type="entry name" value="SMALL RIBOSOMAL SUBUNIT BIOGENESIS GTPASE RSGA"/>
    <property type="match status" value="1"/>
</dbReference>
<keyword evidence="2 3" id="KW-0342">GTP-binding</keyword>
<dbReference type="GO" id="GO:0003924">
    <property type="term" value="F:GTPase activity"/>
    <property type="evidence" value="ECO:0007669"/>
    <property type="project" value="UniProtKB-UniRule"/>
</dbReference>
<dbReference type="RefSeq" id="WP_146374120.1">
    <property type="nucleotide sequence ID" value="NZ_SJPP01000003.1"/>
</dbReference>
<dbReference type="SUPFAM" id="SSF52540">
    <property type="entry name" value="P-loop containing nucleoside triphosphate hydrolases"/>
    <property type="match status" value="1"/>
</dbReference>
<dbReference type="Gene3D" id="1.10.40.50">
    <property type="entry name" value="Probable gtpase engc, domain 3"/>
    <property type="match status" value="1"/>
</dbReference>
<evidence type="ECO:0000256" key="2">
    <source>
        <dbReference type="ARBA" id="ARBA00023134"/>
    </source>
</evidence>
<dbReference type="GO" id="GO:0042274">
    <property type="term" value="P:ribosomal small subunit biogenesis"/>
    <property type="evidence" value="ECO:0007669"/>
    <property type="project" value="UniProtKB-UniRule"/>
</dbReference>
<dbReference type="Pfam" id="PF03193">
    <property type="entry name" value="RsgA_GTPase"/>
    <property type="match status" value="1"/>
</dbReference>
<keyword evidence="3" id="KW-0862">Zinc</keyword>
<gene>
    <name evidence="3 7" type="primary">rsgA</name>
    <name evidence="7" type="ORF">CA54_57510</name>
</gene>
<comment type="function">
    <text evidence="3">One of several proteins that assist in the late maturation steps of the functional core of the 30S ribosomal subunit. Helps release RbfA from mature subunits. May play a role in the assembly of ribosomal proteins into the subunit. Circularly permuted GTPase that catalyzes slow GTP hydrolysis, GTPase activity is stimulated by the 30S ribosomal subunit.</text>
</comment>
<comment type="similarity">
    <text evidence="3">Belongs to the TRAFAC class YlqF/YawG GTPase family. RsgA subfamily.</text>
</comment>
<dbReference type="GO" id="GO:0005737">
    <property type="term" value="C:cytoplasm"/>
    <property type="evidence" value="ECO:0007669"/>
    <property type="project" value="UniProtKB-SubCell"/>
</dbReference>
<dbReference type="HAMAP" id="MF_01820">
    <property type="entry name" value="GTPase_RsgA"/>
    <property type="match status" value="1"/>
</dbReference>
<dbReference type="InterPro" id="IPR004881">
    <property type="entry name" value="Ribosome_biogen_GTPase_RsgA"/>
</dbReference>
<dbReference type="GO" id="GO:0019843">
    <property type="term" value="F:rRNA binding"/>
    <property type="evidence" value="ECO:0007669"/>
    <property type="project" value="UniProtKB-KW"/>
</dbReference>
<feature type="binding site" evidence="3">
    <location>
        <position position="335"/>
    </location>
    <ligand>
        <name>Zn(2+)</name>
        <dbReference type="ChEBI" id="CHEBI:29105"/>
    </ligand>
</feature>
<feature type="domain" description="EngC GTPase" evidence="5">
    <location>
        <begin position="157"/>
        <end position="304"/>
    </location>
</feature>
<feature type="binding site" evidence="3">
    <location>
        <position position="330"/>
    </location>
    <ligand>
        <name>Zn(2+)</name>
        <dbReference type="ChEBI" id="CHEBI:29105"/>
    </ligand>
</feature>
<dbReference type="SUPFAM" id="SSF50249">
    <property type="entry name" value="Nucleic acid-binding proteins"/>
    <property type="match status" value="1"/>
</dbReference>
<keyword evidence="3" id="KW-0479">Metal-binding</keyword>
<feature type="domain" description="CP-type G" evidence="6">
    <location>
        <begin position="148"/>
        <end position="306"/>
    </location>
</feature>
<dbReference type="InterPro" id="IPR010914">
    <property type="entry name" value="RsgA_GTPase_dom"/>
</dbReference>
<dbReference type="GO" id="GO:0005525">
    <property type="term" value="F:GTP binding"/>
    <property type="evidence" value="ECO:0007669"/>
    <property type="project" value="UniProtKB-UniRule"/>
</dbReference>
<dbReference type="InterPro" id="IPR012340">
    <property type="entry name" value="NA-bd_OB-fold"/>
</dbReference>
<evidence type="ECO:0000256" key="3">
    <source>
        <dbReference type="HAMAP-Rule" id="MF_01820"/>
    </source>
</evidence>
<evidence type="ECO:0000313" key="8">
    <source>
        <dbReference type="Proteomes" id="UP000320735"/>
    </source>
</evidence>
<evidence type="ECO:0000256" key="1">
    <source>
        <dbReference type="ARBA" id="ARBA00022741"/>
    </source>
</evidence>
<evidence type="ECO:0000256" key="4">
    <source>
        <dbReference type="SAM" id="MobiDB-lite"/>
    </source>
</evidence>